<comment type="subcellular location">
    <subcellularLocation>
        <location evidence="1">Host membrane</location>
        <topology evidence="1">Single-pass membrane protein</topology>
    </subcellularLocation>
</comment>
<reference evidence="11" key="1">
    <citation type="submission" date="2018-10" db="EMBL/GenBank/DDBJ databases">
        <title>Molecular Evolution and Recombination Characteristics of Species C Human Adenovirus circulating in the Mainland of China.</title>
        <authorList>
            <person name="Mao N."/>
            <person name="Zhu Z."/>
            <person name="Rivailler P."/>
            <person name="Xu W."/>
        </authorList>
    </citation>
    <scope>NUCLEOTIDE SEQUENCE</scope>
    <source>
        <strain evidence="11">Human/Yunnan-CHN/5240/2013</strain>
    </source>
</reference>
<keyword evidence="2" id="KW-0244">Early protein</keyword>
<evidence type="ECO:0000256" key="7">
    <source>
        <dbReference type="ARBA" id="ARBA00022989"/>
    </source>
</evidence>
<dbReference type="GO" id="GO:0033644">
    <property type="term" value="C:host cell membrane"/>
    <property type="evidence" value="ECO:0007669"/>
    <property type="project" value="UniProtKB-SubCell"/>
</dbReference>
<keyword evidence="8 10" id="KW-0472">Membrane</keyword>
<keyword evidence="7 10" id="KW-1133">Transmembrane helix</keyword>
<evidence type="ECO:0000256" key="1">
    <source>
        <dbReference type="ARBA" id="ARBA00004379"/>
    </source>
</evidence>
<organism evidence="11">
    <name type="scientific">Human mastadenovirus C</name>
    <dbReference type="NCBI Taxonomy" id="129951"/>
    <lineage>
        <taxon>Viruses</taxon>
        <taxon>Varidnaviria</taxon>
        <taxon>Bamfordvirae</taxon>
        <taxon>Preplasmiviricota</taxon>
        <taxon>Polisuviricotina</taxon>
        <taxon>Pharingeaviricetes</taxon>
        <taxon>Rowavirales</taxon>
        <taxon>Adenoviridae</taxon>
        <taxon>Mastadenovirus</taxon>
        <taxon>Mastadenovirus caesari</taxon>
    </lineage>
</organism>
<dbReference type="EMBL" id="MK041248">
    <property type="protein sequence ID" value="QDO16053.1"/>
    <property type="molecule type" value="Genomic_DNA"/>
</dbReference>
<evidence type="ECO:0000256" key="10">
    <source>
        <dbReference type="SAM" id="Phobius"/>
    </source>
</evidence>
<evidence type="ECO:0000256" key="5">
    <source>
        <dbReference type="ARBA" id="ARBA00022729"/>
    </source>
</evidence>
<evidence type="ECO:0000256" key="6">
    <source>
        <dbReference type="ARBA" id="ARBA00022870"/>
    </source>
</evidence>
<dbReference type="InterPro" id="IPR008131">
    <property type="entry name" value="Adeno_E3_14_5"/>
</dbReference>
<dbReference type="GO" id="GO:0016020">
    <property type="term" value="C:membrane"/>
    <property type="evidence" value="ECO:0007669"/>
    <property type="project" value="InterPro"/>
</dbReference>
<proteinExistence type="predicted"/>
<dbReference type="GO" id="GO:0009966">
    <property type="term" value="P:regulation of signal transduction"/>
    <property type="evidence" value="ECO:0007669"/>
    <property type="project" value="InterPro"/>
</dbReference>
<keyword evidence="9" id="KW-0325">Glycoprotein</keyword>
<evidence type="ECO:0000256" key="8">
    <source>
        <dbReference type="ARBA" id="ARBA00023136"/>
    </source>
</evidence>
<protein>
    <submittedName>
        <fullName evidence="11">Membrane protein E3 RID-beta</fullName>
    </submittedName>
</protein>
<keyword evidence="6" id="KW-1043">Host membrane</keyword>
<evidence type="ECO:0000256" key="2">
    <source>
        <dbReference type="ARBA" id="ARBA00022518"/>
    </source>
</evidence>
<name>A0A7M3SYX6_9ADEN</name>
<evidence type="ECO:0000256" key="4">
    <source>
        <dbReference type="ARBA" id="ARBA00022692"/>
    </source>
</evidence>
<evidence type="ECO:0000313" key="11">
    <source>
        <dbReference type="EMBL" id="QDO16053.1"/>
    </source>
</evidence>
<feature type="transmembrane region" description="Helical" evidence="10">
    <location>
        <begin position="53"/>
        <end position="76"/>
    </location>
</feature>
<keyword evidence="5" id="KW-0732">Signal</keyword>
<dbReference type="Pfam" id="PF04834">
    <property type="entry name" value="Adeno_E3_14_5"/>
    <property type="match status" value="1"/>
</dbReference>
<accession>A0A7M3SYX6</accession>
<gene>
    <name evidence="11" type="primary">E3B</name>
</gene>
<sequence>MKQTVIFLLILCTIPALFSQTSAPPKRLISCRFTQIWNIPNCYNKHSDLSEAWLYAIISVMVFCSTIFALAIYPYLDIGWNAIDAMNHPTFPAPAIIPLQQVVAGGVAPANQPPPPSPTPTEISYFNLTGGDD</sequence>
<evidence type="ECO:0000256" key="9">
    <source>
        <dbReference type="ARBA" id="ARBA00023180"/>
    </source>
</evidence>
<keyword evidence="3" id="KW-0597">Phosphoprotein</keyword>
<evidence type="ECO:0000256" key="3">
    <source>
        <dbReference type="ARBA" id="ARBA00022553"/>
    </source>
</evidence>
<keyword evidence="4 10" id="KW-0812">Transmembrane</keyword>